<dbReference type="InterPro" id="IPR043171">
    <property type="entry name" value="Ap4A_phos1/2-like"/>
</dbReference>
<evidence type="ECO:0000259" key="2">
    <source>
        <dbReference type="Pfam" id="PF09830"/>
    </source>
</evidence>
<dbReference type="Pfam" id="PF19327">
    <property type="entry name" value="Ap4A_phos_N"/>
    <property type="match status" value="1"/>
</dbReference>
<dbReference type="Gene3D" id="3.30.428.70">
    <property type="match status" value="1"/>
</dbReference>
<name>A0A109UXS4_9SACH</name>
<dbReference type="AlphaFoldDB" id="A0A109UXS4"/>
<dbReference type="GO" id="GO:0009117">
    <property type="term" value="P:nucleotide metabolic process"/>
    <property type="evidence" value="ECO:0007669"/>
    <property type="project" value="InterPro"/>
</dbReference>
<feature type="active site" description="Nucleophile" evidence="1">
    <location>
        <position position="152"/>
    </location>
</feature>
<dbReference type="STRING" id="45286.A0A109UXS4"/>
<dbReference type="InterPro" id="IPR045759">
    <property type="entry name" value="Ap4A_phos1/2_N"/>
</dbReference>
<dbReference type="RefSeq" id="XP_017986479.1">
    <property type="nucleotide sequence ID" value="XM_018131633.1"/>
</dbReference>
<protein>
    <submittedName>
        <fullName evidence="4">HCL668Cp</fullName>
    </submittedName>
</protein>
<dbReference type="PANTHER" id="PTHR38420:SF1">
    <property type="entry name" value="PUTATIVE (AFU_ORTHOLOGUE AFUA_5G14690)-RELATED"/>
    <property type="match status" value="1"/>
</dbReference>
<dbReference type="GO" id="GO:0005524">
    <property type="term" value="F:ATP binding"/>
    <property type="evidence" value="ECO:0007669"/>
    <property type="project" value="InterPro"/>
</dbReference>
<dbReference type="EMBL" id="CP014243">
    <property type="protein sequence ID" value="AMD19483.1"/>
    <property type="molecule type" value="Genomic_DNA"/>
</dbReference>
<keyword evidence="5" id="KW-1185">Reference proteome</keyword>
<dbReference type="PANTHER" id="PTHR38420">
    <property type="entry name" value="AP-4-A PHOSPHORYLASE II"/>
    <property type="match status" value="1"/>
</dbReference>
<evidence type="ECO:0000313" key="4">
    <source>
        <dbReference type="EMBL" id="AMD19483.1"/>
    </source>
</evidence>
<proteinExistence type="predicted"/>
<dbReference type="InterPro" id="IPR019200">
    <property type="entry name" value="ATP_adenylylTrfase_C"/>
</dbReference>
<feature type="domain" description="ATP adenylyltransferase C-terminal" evidence="2">
    <location>
        <begin position="189"/>
        <end position="303"/>
    </location>
</feature>
<dbReference type="Pfam" id="PF09830">
    <property type="entry name" value="ATP_transf"/>
    <property type="match status" value="1"/>
</dbReference>
<dbReference type="Proteomes" id="UP000243052">
    <property type="component" value="Chromosome iii"/>
</dbReference>
<dbReference type="GeneID" id="28722685"/>
<sequence length="315" mass="36059">MLPDNLQDLIHAKYEAAQAKRAIEFTKTTTSKLKDPESGLKYVVSFAEHLQKKPERGDKALEKVDPFANVEPDLTVLESVNDDYRLVLNRYPVTPEHILLITKDFKPQTSALSPKDLMTGYKLLDKLDDDEQRFMLFYNCGANSGSSVDHKHLQLMRMPEKFTAFQDMLCKGEQHFIPGPQKEPLQDKRVSFSHYVLPLPEEAVKVTEDLLAMSYVAVLQRALTHFQNWAADKPDLETAYNFIMTKQWICIVPRSKPASEEYRIGFNSTAYLGLVLVKWEDTLKKITESPQILAKVLMECSFPNTAGEKSTEYNY</sequence>
<dbReference type="OrthoDB" id="10267950at2759"/>
<dbReference type="GO" id="GO:0003877">
    <property type="term" value="F:ATP:ADP adenylyltransferase activity"/>
    <property type="evidence" value="ECO:0007669"/>
    <property type="project" value="InterPro"/>
</dbReference>
<reference evidence="4 5" key="1">
    <citation type="submission" date="2016-01" db="EMBL/GenBank/DDBJ databases">
        <title>Genome sequence of the yeast Holleya sinecauda.</title>
        <authorList>
            <person name="Dietrich F.S."/>
        </authorList>
    </citation>
    <scope>NUCLEOTIDE SEQUENCE [LARGE SCALE GENOMIC DNA]</scope>
    <source>
        <strain evidence="4 5">ATCC 58844</strain>
    </source>
</reference>
<evidence type="ECO:0000313" key="5">
    <source>
        <dbReference type="Proteomes" id="UP000243052"/>
    </source>
</evidence>
<dbReference type="PIRSF" id="PIRSF000846">
    <property type="entry name" value="ATP_adenylyltr"/>
    <property type="match status" value="1"/>
</dbReference>
<evidence type="ECO:0000256" key="1">
    <source>
        <dbReference type="PIRSR" id="PIRSR000846-1"/>
    </source>
</evidence>
<feature type="domain" description="Ap4A phosphorylase 1/2 N-terminal" evidence="3">
    <location>
        <begin position="3"/>
        <end position="160"/>
    </location>
</feature>
<dbReference type="SUPFAM" id="SSF54197">
    <property type="entry name" value="HIT-like"/>
    <property type="match status" value="1"/>
</dbReference>
<dbReference type="InterPro" id="IPR036265">
    <property type="entry name" value="HIT-like_sf"/>
</dbReference>
<dbReference type="InterPro" id="IPR009163">
    <property type="entry name" value="Ap4A_phos1/2"/>
</dbReference>
<gene>
    <name evidence="4" type="ORF">AW171_hschr31320</name>
</gene>
<organism evidence="4 5">
    <name type="scientific">Eremothecium sinecaudum</name>
    <dbReference type="NCBI Taxonomy" id="45286"/>
    <lineage>
        <taxon>Eukaryota</taxon>
        <taxon>Fungi</taxon>
        <taxon>Dikarya</taxon>
        <taxon>Ascomycota</taxon>
        <taxon>Saccharomycotina</taxon>
        <taxon>Saccharomycetes</taxon>
        <taxon>Saccharomycetales</taxon>
        <taxon>Saccharomycetaceae</taxon>
        <taxon>Eremothecium</taxon>
    </lineage>
</organism>
<accession>A0A109UXS4</accession>
<evidence type="ECO:0000259" key="3">
    <source>
        <dbReference type="Pfam" id="PF19327"/>
    </source>
</evidence>